<dbReference type="AlphaFoldDB" id="A0AAV4W9V0"/>
<sequence length="575" mass="64796">MPKHAFNRPSTYTTNHESSKCDSKFMHANCDKAEICYGCIWSEESVPIEQASNPSRRIEEPIYFNLEEINSMKKMTDSNLSGNDVCGEETSDENLNLRKTEYLTHCKDSTRKIPNEFSTSSPLEAAINRSPRSFNVKSLISKIDNPVLVQAEKSSRFSRQLANIYRASFVPQSTFVDACGEETSDENRNLRRTENVTHYEDSTRKIPKELSASSPLEAAINRSPRSFSVKSRVSKINNAVLVQTGVSAKFSRQLANSSNIHRTSFVPQNTFVDHSNSSQAKRDESLLSNPFDLTTQNSSRKDVTLENGFEVINLDQIKTAPRGKESDAFLELSDNLRKDIFNQEINFPEMQDKRKGFCLLSDTLKMDRHYLPCAVKANPKLHPDTNKSERVVSPYAAETGRDFNMRQSNAQIDLIAGHVDPFIIEHCDVQPPRISKDFRIDSSRPIQSARGDGGHTQKYCVWENLNQNELSFKERAGKHLILPRNMECKSDYQKSSHLIDEGVSIDYIDSSTQTPNCEEMPDSGENTLTTVANSEDTFTCMRCLMCFWPLAVGAIVGAGIHSLFTGDRSENLCIC</sequence>
<organism evidence="1 2">
    <name type="scientific">Caerostris darwini</name>
    <dbReference type="NCBI Taxonomy" id="1538125"/>
    <lineage>
        <taxon>Eukaryota</taxon>
        <taxon>Metazoa</taxon>
        <taxon>Ecdysozoa</taxon>
        <taxon>Arthropoda</taxon>
        <taxon>Chelicerata</taxon>
        <taxon>Arachnida</taxon>
        <taxon>Araneae</taxon>
        <taxon>Araneomorphae</taxon>
        <taxon>Entelegynae</taxon>
        <taxon>Araneoidea</taxon>
        <taxon>Araneidae</taxon>
        <taxon>Caerostris</taxon>
    </lineage>
</organism>
<dbReference type="EMBL" id="BPLQ01014437">
    <property type="protein sequence ID" value="GIY79690.1"/>
    <property type="molecule type" value="Genomic_DNA"/>
</dbReference>
<comment type="caution">
    <text evidence="1">The sequence shown here is derived from an EMBL/GenBank/DDBJ whole genome shotgun (WGS) entry which is preliminary data.</text>
</comment>
<protein>
    <submittedName>
        <fullName evidence="1">Uncharacterized protein</fullName>
    </submittedName>
</protein>
<gene>
    <name evidence="1" type="ORF">CDAR_122271</name>
</gene>
<evidence type="ECO:0000313" key="1">
    <source>
        <dbReference type="EMBL" id="GIY79690.1"/>
    </source>
</evidence>
<reference evidence="1 2" key="1">
    <citation type="submission" date="2021-06" db="EMBL/GenBank/DDBJ databases">
        <title>Caerostris darwini draft genome.</title>
        <authorList>
            <person name="Kono N."/>
            <person name="Arakawa K."/>
        </authorList>
    </citation>
    <scope>NUCLEOTIDE SEQUENCE [LARGE SCALE GENOMIC DNA]</scope>
</reference>
<accession>A0AAV4W9V0</accession>
<name>A0AAV4W9V0_9ARAC</name>
<proteinExistence type="predicted"/>
<evidence type="ECO:0000313" key="2">
    <source>
        <dbReference type="Proteomes" id="UP001054837"/>
    </source>
</evidence>
<dbReference type="Proteomes" id="UP001054837">
    <property type="component" value="Unassembled WGS sequence"/>
</dbReference>
<keyword evidence="2" id="KW-1185">Reference proteome</keyword>